<keyword evidence="12 15" id="KW-0472">Membrane</keyword>
<dbReference type="Pfam" id="PF06293">
    <property type="entry name" value="Kdo"/>
    <property type="match status" value="1"/>
</dbReference>
<dbReference type="GO" id="GO:0005524">
    <property type="term" value="F:ATP binding"/>
    <property type="evidence" value="ECO:0007669"/>
    <property type="project" value="UniProtKB-UniRule"/>
</dbReference>
<evidence type="ECO:0000313" key="17">
    <source>
        <dbReference type="Proteomes" id="UP000245790"/>
    </source>
</evidence>
<dbReference type="GO" id="GO:0005886">
    <property type="term" value="C:plasma membrane"/>
    <property type="evidence" value="ECO:0007669"/>
    <property type="project" value="UniProtKB-SubCell"/>
</dbReference>
<evidence type="ECO:0000256" key="14">
    <source>
        <dbReference type="ARBA" id="ARBA00034417"/>
    </source>
</evidence>
<evidence type="ECO:0000256" key="10">
    <source>
        <dbReference type="ARBA" id="ARBA00022840"/>
    </source>
</evidence>
<dbReference type="AlphaFoldDB" id="A0A316G8M6"/>
<evidence type="ECO:0000256" key="12">
    <source>
        <dbReference type="ARBA" id="ARBA00023136"/>
    </source>
</evidence>
<dbReference type="InterPro" id="IPR022826">
    <property type="entry name" value="KDO_kinase"/>
</dbReference>
<keyword evidence="7 15" id="KW-0808">Transferase</keyword>
<organism evidence="16 17">
    <name type="scientific">Pleionea mediterranea</name>
    <dbReference type="NCBI Taxonomy" id="523701"/>
    <lineage>
        <taxon>Bacteria</taxon>
        <taxon>Pseudomonadati</taxon>
        <taxon>Pseudomonadota</taxon>
        <taxon>Gammaproteobacteria</taxon>
        <taxon>Oceanospirillales</taxon>
        <taxon>Pleioneaceae</taxon>
        <taxon>Pleionea</taxon>
    </lineage>
</organism>
<evidence type="ECO:0000256" key="6">
    <source>
        <dbReference type="ARBA" id="ARBA00022519"/>
    </source>
</evidence>
<comment type="subcellular location">
    <subcellularLocation>
        <location evidence="1 15">Cell inner membrane</location>
        <topology evidence="1 15">Peripheral membrane protein</topology>
        <orientation evidence="1 15">Cytoplasmic side</orientation>
    </subcellularLocation>
</comment>
<dbReference type="Proteomes" id="UP000245790">
    <property type="component" value="Unassembled WGS sequence"/>
</dbReference>
<dbReference type="UniPathway" id="UPA00958"/>
<dbReference type="OrthoDB" id="6854449at2"/>
<dbReference type="RefSeq" id="WP_109763491.1">
    <property type="nucleotide sequence ID" value="NZ_QGGU01000006.1"/>
</dbReference>
<keyword evidence="17" id="KW-1185">Reference proteome</keyword>
<dbReference type="GO" id="GO:0016773">
    <property type="term" value="F:phosphotransferase activity, alcohol group as acceptor"/>
    <property type="evidence" value="ECO:0007669"/>
    <property type="project" value="UniProtKB-UniRule"/>
</dbReference>
<comment type="caution">
    <text evidence="16">The sequence shown here is derived from an EMBL/GenBank/DDBJ whole genome shotgun (WGS) entry which is preliminary data.</text>
</comment>
<dbReference type="EC" id="2.7.1.166" evidence="4 15"/>
<proteinExistence type="inferred from homology"/>
<evidence type="ECO:0000256" key="5">
    <source>
        <dbReference type="ARBA" id="ARBA00022475"/>
    </source>
</evidence>
<comment type="similarity">
    <text evidence="3 15">Belongs to the protein kinase superfamily. KdkA/RfaP family.</text>
</comment>
<dbReference type="GO" id="GO:0009244">
    <property type="term" value="P:lipopolysaccharide core region biosynthetic process"/>
    <property type="evidence" value="ECO:0007669"/>
    <property type="project" value="UniProtKB-UniRule"/>
</dbReference>
<evidence type="ECO:0000256" key="11">
    <source>
        <dbReference type="ARBA" id="ARBA00022985"/>
    </source>
</evidence>
<evidence type="ECO:0000256" key="3">
    <source>
        <dbReference type="ARBA" id="ARBA00010327"/>
    </source>
</evidence>
<evidence type="ECO:0000256" key="8">
    <source>
        <dbReference type="ARBA" id="ARBA00022741"/>
    </source>
</evidence>
<evidence type="ECO:0000256" key="9">
    <source>
        <dbReference type="ARBA" id="ARBA00022777"/>
    </source>
</evidence>
<keyword evidence="9 15" id="KW-0418">Kinase</keyword>
<dbReference type="SUPFAM" id="SSF56112">
    <property type="entry name" value="Protein kinase-like (PK-like)"/>
    <property type="match status" value="1"/>
</dbReference>
<keyword evidence="5 15" id="KW-1003">Cell membrane</keyword>
<keyword evidence="8 15" id="KW-0547">Nucleotide-binding</keyword>
<dbReference type="EMBL" id="QGGU01000006">
    <property type="protein sequence ID" value="PWK50827.1"/>
    <property type="molecule type" value="Genomic_DNA"/>
</dbReference>
<evidence type="ECO:0000256" key="4">
    <source>
        <dbReference type="ARBA" id="ARBA00011988"/>
    </source>
</evidence>
<evidence type="ECO:0000313" key="16">
    <source>
        <dbReference type="EMBL" id="PWK50827.1"/>
    </source>
</evidence>
<gene>
    <name evidence="15" type="primary">kdkA</name>
    <name evidence="16" type="ORF">C8D97_106114</name>
</gene>
<dbReference type="GO" id="GO:0016301">
    <property type="term" value="F:kinase activity"/>
    <property type="evidence" value="ECO:0007669"/>
    <property type="project" value="UniProtKB-KW"/>
</dbReference>
<dbReference type="NCBIfam" id="NF002475">
    <property type="entry name" value="PRK01723.1"/>
    <property type="match status" value="1"/>
</dbReference>
<evidence type="ECO:0000256" key="2">
    <source>
        <dbReference type="ARBA" id="ARBA00004713"/>
    </source>
</evidence>
<sequence>MATVTAALKTKNNSSYLNNYLISADSFNQDISSDWFEPDYWRSLNAIIGQSSGRNTTHFVQHNNVAMVLRHYYRGGLFGKLIKDHYWFSGIESTRAYRELSLLEKLDALNLPAPKPIAARVQQQGKLYRADILIEKIANAEDVFHRLRRTSLNADVWQSIGKTIRLFHDHNVYHSDLNIHNIMCDTQDQIFLIDFDKCDIKPHDAINSGEPPSGWREKNLQRLLRSLTKEKNKYDEFFWSDNDWQSLMTGYKAATK</sequence>
<name>A0A316G8M6_9GAMM</name>
<dbReference type="HAMAP" id="MF_00521">
    <property type="entry name" value="KDO_kinase"/>
    <property type="match status" value="1"/>
</dbReference>
<protein>
    <recommendedName>
        <fullName evidence="13 15">3-deoxy-D-manno-octulosonic acid kinase</fullName>
        <shortName evidence="15">Kdo kinase</shortName>
        <ecNumber evidence="4 15">2.7.1.166</ecNumber>
    </recommendedName>
</protein>
<evidence type="ECO:0000256" key="15">
    <source>
        <dbReference type="HAMAP-Rule" id="MF_00521"/>
    </source>
</evidence>
<keyword evidence="6 15" id="KW-0997">Cell inner membrane</keyword>
<keyword evidence="10 15" id="KW-0067">ATP-binding</keyword>
<comment type="function">
    <text evidence="15">Catalyzes the ATP-dependent phosphorylation of the 3-deoxy-D-manno-octulosonic acid (Kdo) residue in Kdo-lipid IV(A) at the 4-OH position.</text>
</comment>
<evidence type="ECO:0000256" key="7">
    <source>
        <dbReference type="ARBA" id="ARBA00022679"/>
    </source>
</evidence>
<evidence type="ECO:0000256" key="13">
    <source>
        <dbReference type="ARBA" id="ARBA00029511"/>
    </source>
</evidence>
<dbReference type="Gene3D" id="1.10.510.10">
    <property type="entry name" value="Transferase(Phosphotransferase) domain 1"/>
    <property type="match status" value="1"/>
</dbReference>
<reference evidence="16 17" key="1">
    <citation type="submission" date="2018-05" db="EMBL/GenBank/DDBJ databases">
        <title>Genomic Encyclopedia of Type Strains, Phase IV (KMG-IV): sequencing the most valuable type-strain genomes for metagenomic binning, comparative biology and taxonomic classification.</title>
        <authorList>
            <person name="Goeker M."/>
        </authorList>
    </citation>
    <scope>NUCLEOTIDE SEQUENCE [LARGE SCALE GENOMIC DNA]</scope>
    <source>
        <strain evidence="16 17">DSM 25350</strain>
    </source>
</reference>
<dbReference type="InterPro" id="IPR011009">
    <property type="entry name" value="Kinase-like_dom_sf"/>
</dbReference>
<keyword evidence="11 15" id="KW-0448">Lipopolysaccharide biosynthesis</keyword>
<accession>A0A316G8M6</accession>
<comment type="catalytic activity">
    <reaction evidence="14 15">
        <text>an alpha-Kdo-(2-&gt;6)-lipid IVA + ATP = a 4-O-phospho-alpha-Kdo-(2-&gt;6)-lipid IVA + ADP + H(+)</text>
        <dbReference type="Rhea" id="RHEA:74271"/>
        <dbReference type="ChEBI" id="CHEBI:15378"/>
        <dbReference type="ChEBI" id="CHEBI:30616"/>
        <dbReference type="ChEBI" id="CHEBI:176428"/>
        <dbReference type="ChEBI" id="CHEBI:193140"/>
        <dbReference type="ChEBI" id="CHEBI:456216"/>
        <dbReference type="EC" id="2.7.1.166"/>
    </reaction>
</comment>
<comment type="pathway">
    <text evidence="2 15">Bacterial outer membrane biogenesis; LPS core biosynthesis.</text>
</comment>
<feature type="active site" evidence="15">
    <location>
        <position position="176"/>
    </location>
</feature>
<evidence type="ECO:0000256" key="1">
    <source>
        <dbReference type="ARBA" id="ARBA00004515"/>
    </source>
</evidence>